<keyword evidence="2" id="KW-1185">Reference proteome</keyword>
<dbReference type="Proteomes" id="UP000184609">
    <property type="component" value="Unassembled WGS sequence"/>
</dbReference>
<evidence type="ECO:0000313" key="2">
    <source>
        <dbReference type="Proteomes" id="UP000184609"/>
    </source>
</evidence>
<gene>
    <name evidence="1" type="ORF">SAMN04488108_2556</name>
</gene>
<organism evidence="1 2">
    <name type="scientific">Algoriphagus zhangzhouensis</name>
    <dbReference type="NCBI Taxonomy" id="1073327"/>
    <lineage>
        <taxon>Bacteria</taxon>
        <taxon>Pseudomonadati</taxon>
        <taxon>Bacteroidota</taxon>
        <taxon>Cytophagia</taxon>
        <taxon>Cytophagales</taxon>
        <taxon>Cyclobacteriaceae</taxon>
        <taxon>Algoriphagus</taxon>
    </lineage>
</organism>
<protein>
    <submittedName>
        <fullName evidence="1">Uncharacterized protein</fullName>
    </submittedName>
</protein>
<dbReference type="AlphaFoldDB" id="A0A1M7ZE10"/>
<dbReference type="STRING" id="1073327.SAMN04488108_2556"/>
<sequence>MVLNSMVYSLIKVDFTINRKYIIENFCINKDKPELKCDGKCFLAEKIKAEKERQESLPAFTFNKDFGIFVPSESISNSIELTFEAFLTHQETYHNEFSQTAIFSIDHPPQS</sequence>
<accession>A0A1M7ZE10</accession>
<name>A0A1M7ZE10_9BACT</name>
<evidence type="ECO:0000313" key="1">
    <source>
        <dbReference type="EMBL" id="SHO63145.1"/>
    </source>
</evidence>
<dbReference type="EMBL" id="FRXN01000003">
    <property type="protein sequence ID" value="SHO63145.1"/>
    <property type="molecule type" value="Genomic_DNA"/>
</dbReference>
<reference evidence="2" key="1">
    <citation type="submission" date="2016-12" db="EMBL/GenBank/DDBJ databases">
        <authorList>
            <person name="Varghese N."/>
            <person name="Submissions S."/>
        </authorList>
    </citation>
    <scope>NUCLEOTIDE SEQUENCE [LARGE SCALE GENOMIC DNA]</scope>
    <source>
        <strain evidence="2">DSM 25035</strain>
    </source>
</reference>
<proteinExistence type="predicted"/>